<keyword evidence="5 7" id="KW-0456">Lyase</keyword>
<dbReference type="PANTHER" id="PTHR46101:SF18">
    <property type="entry name" value="HISTIDINE DECARBOXYLASE"/>
    <property type="match status" value="1"/>
</dbReference>
<dbReference type="AlphaFoldDB" id="A0A1I6YW47"/>
<proteinExistence type="inferred from homology"/>
<evidence type="ECO:0000256" key="3">
    <source>
        <dbReference type="ARBA" id="ARBA00022793"/>
    </source>
</evidence>
<dbReference type="GO" id="GO:0030170">
    <property type="term" value="F:pyridoxal phosphate binding"/>
    <property type="evidence" value="ECO:0007669"/>
    <property type="project" value="InterPro"/>
</dbReference>
<dbReference type="InterPro" id="IPR015421">
    <property type="entry name" value="PyrdxlP-dep_Trfase_major"/>
</dbReference>
<protein>
    <submittedName>
        <fullName evidence="8">L-histidine carboxy-lyase (Histamine-forming)</fullName>
    </submittedName>
</protein>
<name>A0A1I6YW47_9FLAO</name>
<organism evidence="8 9">
    <name type="scientific">Lishizhenia tianjinensis</name>
    <dbReference type="NCBI Taxonomy" id="477690"/>
    <lineage>
        <taxon>Bacteria</taxon>
        <taxon>Pseudomonadati</taxon>
        <taxon>Bacteroidota</taxon>
        <taxon>Flavobacteriia</taxon>
        <taxon>Flavobacteriales</taxon>
        <taxon>Crocinitomicaceae</taxon>
        <taxon>Lishizhenia</taxon>
    </lineage>
</organism>
<keyword evidence="3" id="KW-0210">Decarboxylase</keyword>
<evidence type="ECO:0000256" key="7">
    <source>
        <dbReference type="RuleBase" id="RU000382"/>
    </source>
</evidence>
<reference evidence="8 9" key="1">
    <citation type="submission" date="2016-10" db="EMBL/GenBank/DDBJ databases">
        <authorList>
            <person name="de Groot N.N."/>
        </authorList>
    </citation>
    <scope>NUCLEOTIDE SEQUENCE [LARGE SCALE GENOMIC DNA]</scope>
    <source>
        <strain evidence="8 9">CGMCC 1.7005</strain>
    </source>
</reference>
<evidence type="ECO:0000256" key="2">
    <source>
        <dbReference type="ARBA" id="ARBA00009533"/>
    </source>
</evidence>
<dbReference type="STRING" id="477690.SAMN05216474_1216"/>
<keyword evidence="4 6" id="KW-0663">Pyridoxal phosphate</keyword>
<evidence type="ECO:0000313" key="8">
    <source>
        <dbReference type="EMBL" id="SFT54441.1"/>
    </source>
</evidence>
<dbReference type="GO" id="GO:0016831">
    <property type="term" value="F:carboxy-lyase activity"/>
    <property type="evidence" value="ECO:0007669"/>
    <property type="project" value="UniProtKB-KW"/>
</dbReference>
<evidence type="ECO:0000256" key="5">
    <source>
        <dbReference type="ARBA" id="ARBA00023239"/>
    </source>
</evidence>
<evidence type="ECO:0000256" key="1">
    <source>
        <dbReference type="ARBA" id="ARBA00001933"/>
    </source>
</evidence>
<feature type="modified residue" description="N6-(pyridoxal phosphate)lysine" evidence="6">
    <location>
        <position position="264"/>
    </location>
</feature>
<keyword evidence="9" id="KW-1185">Reference proteome</keyword>
<dbReference type="EMBL" id="FPAS01000001">
    <property type="protein sequence ID" value="SFT54441.1"/>
    <property type="molecule type" value="Genomic_DNA"/>
</dbReference>
<evidence type="ECO:0000256" key="4">
    <source>
        <dbReference type="ARBA" id="ARBA00022898"/>
    </source>
</evidence>
<dbReference type="InterPro" id="IPR015424">
    <property type="entry name" value="PyrdxlP-dep_Trfase"/>
</dbReference>
<dbReference type="RefSeq" id="WP_090247417.1">
    <property type="nucleotide sequence ID" value="NZ_FPAS01000001.1"/>
</dbReference>
<dbReference type="Gene3D" id="3.90.1150.10">
    <property type="entry name" value="Aspartate Aminotransferase, domain 1"/>
    <property type="match status" value="1"/>
</dbReference>
<dbReference type="Proteomes" id="UP000236454">
    <property type="component" value="Unassembled WGS sequence"/>
</dbReference>
<gene>
    <name evidence="8" type="ORF">SAMN05216474_1216</name>
</gene>
<dbReference type="GO" id="GO:0019752">
    <property type="term" value="P:carboxylic acid metabolic process"/>
    <property type="evidence" value="ECO:0007669"/>
    <property type="project" value="InterPro"/>
</dbReference>
<dbReference type="Gene3D" id="3.40.640.10">
    <property type="entry name" value="Type I PLP-dependent aspartate aminotransferase-like (Major domain)"/>
    <property type="match status" value="1"/>
</dbReference>
<dbReference type="OrthoDB" id="9803665at2"/>
<evidence type="ECO:0000256" key="6">
    <source>
        <dbReference type="PIRSR" id="PIRSR602129-50"/>
    </source>
</evidence>
<dbReference type="InterPro" id="IPR051151">
    <property type="entry name" value="Group_II_Decarboxylase"/>
</dbReference>
<dbReference type="InterPro" id="IPR015422">
    <property type="entry name" value="PyrdxlP-dep_Trfase_small"/>
</dbReference>
<dbReference type="InterPro" id="IPR002129">
    <property type="entry name" value="PyrdxlP-dep_de-COase"/>
</dbReference>
<dbReference type="Pfam" id="PF00282">
    <property type="entry name" value="Pyridoxal_deC"/>
    <property type="match status" value="1"/>
</dbReference>
<dbReference type="PANTHER" id="PTHR46101">
    <property type="match status" value="1"/>
</dbReference>
<comment type="cofactor">
    <cofactor evidence="1 6 7">
        <name>pyridoxal 5'-phosphate</name>
        <dbReference type="ChEBI" id="CHEBI:597326"/>
    </cofactor>
</comment>
<evidence type="ECO:0000313" key="9">
    <source>
        <dbReference type="Proteomes" id="UP000236454"/>
    </source>
</evidence>
<comment type="similarity">
    <text evidence="2 7">Belongs to the group II decarboxylase family.</text>
</comment>
<dbReference type="SUPFAM" id="SSF53383">
    <property type="entry name" value="PLP-dependent transferases"/>
    <property type="match status" value="1"/>
</dbReference>
<sequence>MTHFWNKKSREEIKEIIFGALKKNTNYDNTGVLGVPASYLDDEIFNQDASFLKDAPFMSVMVKNPNHIGCHTLGNSESFFAGTQEIEKELIEICAVDILKGEPYQQDGYVASGGTEANIQAIWVYRNYFIKEFNANKEEIVIVCSEDSHYSMAKASNLLGIDISKLPVDENTRTIDLSASELIFQKLKAKGKKYIIVVCNMMTTMYGSVDDIDAIVSLLSPFNFEYKIHVDGAYGGFYYPFTDKNNSLNFSNPAVSSVTLDAHKMAQSPYGTGIFLIRKGLISYVNTAEASYVEGEDFTLIGSRSGANAIAVWMILNNYGPFGWQEKIFILQKRTEWFTAQLDELGVEYFRNPHSNIITMKAQYIPEEIAHTYGLVPDNHKNPKWYKVVIMDHVSIEKLLPLIKDLTPQ</sequence>
<accession>A0A1I6YW47</accession>